<dbReference type="AlphaFoldDB" id="A0A735IZV5"/>
<evidence type="ECO:0000313" key="1">
    <source>
        <dbReference type="EMBL" id="HAE6956766.1"/>
    </source>
</evidence>
<reference evidence="1" key="2">
    <citation type="submission" date="2018-07" db="EMBL/GenBank/DDBJ databases">
        <authorList>
            <consortium name="NCBI Pathogen Detection Project"/>
        </authorList>
    </citation>
    <scope>NUCLEOTIDE SEQUENCE</scope>
    <source>
        <strain evidence="1">CDC 1426/67</strain>
    </source>
</reference>
<evidence type="ECO:0008006" key="2">
    <source>
        <dbReference type="Google" id="ProtNLM"/>
    </source>
</evidence>
<name>A0A735IZV5_SALTP</name>
<protein>
    <recommendedName>
        <fullName evidence="2">Phage regulatory CII family protein</fullName>
    </recommendedName>
</protein>
<gene>
    <name evidence="1" type="ORF">GND37_004724</name>
</gene>
<accession>A0A735IZV5</accession>
<dbReference type="Pfam" id="PF06892">
    <property type="entry name" value="Phage_CP76"/>
    <property type="match status" value="1"/>
</dbReference>
<proteinExistence type="predicted"/>
<dbReference type="GO" id="GO:0003677">
    <property type="term" value="F:DNA binding"/>
    <property type="evidence" value="ECO:0007669"/>
    <property type="project" value="InterPro"/>
</dbReference>
<feature type="non-terminal residue" evidence="1">
    <location>
        <position position="114"/>
    </location>
</feature>
<sequence length="114" mass="12262">MFDYQTSKHAHFNAACRAFALAHNLEDVAAAVGMRPQLLRNKLNPLQPHRLTCDELLAITDHTEDARLLDGMLSQINCLPSVPVNNATEANMQFCALSATASVGAIAGEAVSTE</sequence>
<organism evidence="1">
    <name type="scientific">Salmonella typhisuis</name>
    <dbReference type="NCBI Taxonomy" id="41529"/>
    <lineage>
        <taxon>Bacteria</taxon>
        <taxon>Pseudomonadati</taxon>
        <taxon>Pseudomonadota</taxon>
        <taxon>Gammaproteobacteria</taxon>
        <taxon>Enterobacterales</taxon>
        <taxon>Enterobacteriaceae</taxon>
        <taxon>Salmonella</taxon>
    </lineage>
</organism>
<comment type="caution">
    <text evidence="1">The sequence shown here is derived from an EMBL/GenBank/DDBJ whole genome shotgun (WGS) entry which is preliminary data.</text>
</comment>
<dbReference type="EMBL" id="DAASTL010000072">
    <property type="protein sequence ID" value="HAE6956766.1"/>
    <property type="molecule type" value="Genomic_DNA"/>
</dbReference>
<dbReference type="InterPro" id="IPR009679">
    <property type="entry name" value="Phage_186_CII-like"/>
</dbReference>
<reference evidence="1" key="1">
    <citation type="journal article" date="2018" name="Genome Biol.">
        <title>SKESA: strategic k-mer extension for scrupulous assemblies.</title>
        <authorList>
            <person name="Souvorov A."/>
            <person name="Agarwala R."/>
            <person name="Lipman D.J."/>
        </authorList>
    </citation>
    <scope>NUCLEOTIDE SEQUENCE</scope>
    <source>
        <strain evidence="1">CDC 1426/67</strain>
    </source>
</reference>